<keyword evidence="1" id="KW-0812">Transmembrane</keyword>
<keyword evidence="1" id="KW-0472">Membrane</keyword>
<dbReference type="Proteomes" id="UP000177953">
    <property type="component" value="Unassembled WGS sequence"/>
</dbReference>
<evidence type="ECO:0000259" key="2">
    <source>
        <dbReference type="Pfam" id="PF03779"/>
    </source>
</evidence>
<comment type="caution">
    <text evidence="3">The sequence shown here is derived from an EMBL/GenBank/DDBJ whole genome shotgun (WGS) entry which is preliminary data.</text>
</comment>
<proteinExistence type="predicted"/>
<feature type="domain" description="SPW repeat-containing integral membrane" evidence="2">
    <location>
        <begin position="9"/>
        <end position="104"/>
    </location>
</feature>
<dbReference type="EMBL" id="MFPU01000009">
    <property type="protein sequence ID" value="OGH70370.1"/>
    <property type="molecule type" value="Genomic_DNA"/>
</dbReference>
<name>A0A1F6MFP8_9BACT</name>
<feature type="transmembrane region" description="Helical" evidence="1">
    <location>
        <begin position="7"/>
        <end position="28"/>
    </location>
</feature>
<dbReference type="Pfam" id="PF03779">
    <property type="entry name" value="SPW"/>
    <property type="match status" value="1"/>
</dbReference>
<accession>A0A1F6MFP8</accession>
<evidence type="ECO:0000313" key="3">
    <source>
        <dbReference type="EMBL" id="OGH70370.1"/>
    </source>
</evidence>
<evidence type="ECO:0000313" key="4">
    <source>
        <dbReference type="Proteomes" id="UP000177953"/>
    </source>
</evidence>
<gene>
    <name evidence="3" type="ORF">A2754_03170</name>
</gene>
<protein>
    <recommendedName>
        <fullName evidence="2">SPW repeat-containing integral membrane domain-containing protein</fullName>
    </recommendedName>
</protein>
<reference evidence="3 4" key="1">
    <citation type="journal article" date="2016" name="Nat. Commun.">
        <title>Thousands of microbial genomes shed light on interconnected biogeochemical processes in an aquifer system.</title>
        <authorList>
            <person name="Anantharaman K."/>
            <person name="Brown C.T."/>
            <person name="Hug L.A."/>
            <person name="Sharon I."/>
            <person name="Castelle C.J."/>
            <person name="Probst A.J."/>
            <person name="Thomas B.C."/>
            <person name="Singh A."/>
            <person name="Wilkins M.J."/>
            <person name="Karaoz U."/>
            <person name="Brodie E.L."/>
            <person name="Williams K.H."/>
            <person name="Hubbard S.S."/>
            <person name="Banfield J.F."/>
        </authorList>
    </citation>
    <scope>NUCLEOTIDE SEQUENCE [LARGE SCALE GENOMIC DNA]</scope>
</reference>
<dbReference type="InterPro" id="IPR005530">
    <property type="entry name" value="SPW"/>
</dbReference>
<sequence>MNNQVKVASGLNILAGIWLILSPFILGYSYITGALWNDIIIGAAVLILAAVREWGKTEETTWASWVNLVLGIWLIIAPFVIGYSAESTPLWNDVVLGILVAALAGWSGSAAPVVRRGV</sequence>
<feature type="transmembrane region" description="Helical" evidence="1">
    <location>
        <begin position="94"/>
        <end position="114"/>
    </location>
</feature>
<feature type="transmembrane region" description="Helical" evidence="1">
    <location>
        <begin position="34"/>
        <end position="51"/>
    </location>
</feature>
<dbReference type="AlphaFoldDB" id="A0A1F6MFP8"/>
<feature type="transmembrane region" description="Helical" evidence="1">
    <location>
        <begin position="63"/>
        <end position="82"/>
    </location>
</feature>
<keyword evidence="1" id="KW-1133">Transmembrane helix</keyword>
<evidence type="ECO:0000256" key="1">
    <source>
        <dbReference type="SAM" id="Phobius"/>
    </source>
</evidence>
<organism evidence="3 4">
    <name type="scientific">Candidatus Magasanikbacteria bacterium RIFCSPHIGHO2_01_FULL_47_8</name>
    <dbReference type="NCBI Taxonomy" id="1798673"/>
    <lineage>
        <taxon>Bacteria</taxon>
        <taxon>Candidatus Magasanikiibacteriota</taxon>
    </lineage>
</organism>